<dbReference type="Pfam" id="PF13041">
    <property type="entry name" value="PPR_2"/>
    <property type="match status" value="6"/>
</dbReference>
<proteinExistence type="predicted"/>
<dbReference type="FunFam" id="1.25.40.10:FF:000344">
    <property type="entry name" value="Pentatricopeptide repeat-containing protein"/>
    <property type="match status" value="1"/>
</dbReference>
<protein>
    <recommendedName>
        <fullName evidence="5">Pentatricopeptide repeat-containing protein</fullName>
    </recommendedName>
</protein>
<dbReference type="PROSITE" id="PS51375">
    <property type="entry name" value="PPR"/>
    <property type="match status" value="10"/>
</dbReference>
<dbReference type="GO" id="GO:0009451">
    <property type="term" value="P:RNA modification"/>
    <property type="evidence" value="ECO:0007669"/>
    <property type="project" value="InterPro"/>
</dbReference>
<dbReference type="AlphaFoldDB" id="A0A8T2T2H9"/>
<dbReference type="FunFam" id="1.25.40.10:FF:000285">
    <property type="entry name" value="Pentatricopeptide repeat-containing protein, chloroplastic"/>
    <property type="match status" value="2"/>
</dbReference>
<feature type="repeat" description="PPR" evidence="2">
    <location>
        <begin position="209"/>
        <end position="243"/>
    </location>
</feature>
<dbReference type="FunFam" id="1.25.40.10:FF:000031">
    <property type="entry name" value="Pentatricopeptide repeat-containing protein mitochondrial"/>
    <property type="match status" value="3"/>
</dbReference>
<feature type="repeat" description="PPR" evidence="2">
    <location>
        <begin position="616"/>
        <end position="650"/>
    </location>
</feature>
<keyword evidence="1" id="KW-0677">Repeat</keyword>
<name>A0A8T2T2H9_CERRI</name>
<evidence type="ECO:0008006" key="5">
    <source>
        <dbReference type="Google" id="ProtNLM"/>
    </source>
</evidence>
<dbReference type="PANTHER" id="PTHR47926">
    <property type="entry name" value="PENTATRICOPEPTIDE REPEAT-CONTAINING PROTEIN"/>
    <property type="match status" value="1"/>
</dbReference>
<dbReference type="GO" id="GO:0003723">
    <property type="term" value="F:RNA binding"/>
    <property type="evidence" value="ECO:0007669"/>
    <property type="project" value="InterPro"/>
</dbReference>
<organism evidence="3 4">
    <name type="scientific">Ceratopteris richardii</name>
    <name type="common">Triangle waterfern</name>
    <dbReference type="NCBI Taxonomy" id="49495"/>
    <lineage>
        <taxon>Eukaryota</taxon>
        <taxon>Viridiplantae</taxon>
        <taxon>Streptophyta</taxon>
        <taxon>Embryophyta</taxon>
        <taxon>Tracheophyta</taxon>
        <taxon>Polypodiopsida</taxon>
        <taxon>Polypodiidae</taxon>
        <taxon>Polypodiales</taxon>
        <taxon>Pteridineae</taxon>
        <taxon>Pteridaceae</taxon>
        <taxon>Parkerioideae</taxon>
        <taxon>Ceratopteris</taxon>
    </lineage>
</organism>
<evidence type="ECO:0000313" key="4">
    <source>
        <dbReference type="Proteomes" id="UP000825935"/>
    </source>
</evidence>
<dbReference type="InterPro" id="IPR046960">
    <property type="entry name" value="PPR_At4g14850-like_plant"/>
</dbReference>
<feature type="repeat" description="PPR" evidence="2">
    <location>
        <begin position="143"/>
        <end position="177"/>
    </location>
</feature>
<evidence type="ECO:0000256" key="1">
    <source>
        <dbReference type="ARBA" id="ARBA00022737"/>
    </source>
</evidence>
<reference evidence="3" key="1">
    <citation type="submission" date="2021-08" db="EMBL/GenBank/DDBJ databases">
        <title>WGS assembly of Ceratopteris richardii.</title>
        <authorList>
            <person name="Marchant D.B."/>
            <person name="Chen G."/>
            <person name="Jenkins J."/>
            <person name="Shu S."/>
            <person name="Leebens-Mack J."/>
            <person name="Grimwood J."/>
            <person name="Schmutz J."/>
            <person name="Soltis P."/>
            <person name="Soltis D."/>
            <person name="Chen Z.-H."/>
        </authorList>
    </citation>
    <scope>NUCLEOTIDE SEQUENCE</scope>
    <source>
        <strain evidence="3">Whitten #5841</strain>
        <tissue evidence="3">Leaf</tissue>
    </source>
</reference>
<dbReference type="FunFam" id="1.25.40.10:FF:000381">
    <property type="entry name" value="Pentatricopeptide repeat-containing protein"/>
    <property type="match status" value="1"/>
</dbReference>
<dbReference type="OrthoDB" id="1934782at2759"/>
<sequence length="776" mass="84313">MLPARDIVSWTALIAGFAKHDLGMEALRCFDCLQDDGFHPNAITYVCTLNACGNIKALQKGIEIHAKIEKDGMLGTNLAVGNALIDMYVKCGLISKAHEVFNRLPNQDVVSWTALIAGYAKHGDAMFALKCLDEMQLKGVAPNAVTYVCCLIACGRIGDVEKGKEIHEEIVSKGLLETLALGNALVDMYANCGFLKRALEVFDILPKRDVISWNALMSGYVKYEYGIKALNCLAQMQIEGVNPDFCTLVCGLKACSIPGNVGKGREIHAEISRNGFLGRNMVIGSALVDMYGKCGFLEIAHEVFDGLSTPDVISWNSLIAGYAQHGYGKEAISYFELMQKQGFTPNATIFFNVLKACASIGALDKGSQIHDEILGKGLAKTNQIIGTALIDMYAKCHMPIMAQEVFDMLPARDIVSWTALIAGFAKHDLGMEALRCFDCLQDDGFHPNAVTYVCTLNACGNIKALQKGIEIHAKIEKDGMLGTNLAVGNALIDMYVKCGLISKAHEVFNRLPNQDVVSWTALIAGYAKHGDAMFALKCLDEMQLKGVAPNAVTYVCCLIACGRIGDVEKGKEIHEEIVSKGLLETLALGNALVDMYANCGFLKRALEVFDILPKRDVISWNALMSGYVKYEYGIKALNYLAQMQIEGVNPDFCTLVCGLKACSIPGNVGKGREIHAEISRNGFLGRNMVIGSALVDMYGKCGFLEIAHEVFDGLSTPDVISWNSLIAGYAQHGYGKEAIRCFELMQKQGFTLNATIFFNVLKACASIGALDKASQI</sequence>
<feature type="repeat" description="PPR" evidence="2">
    <location>
        <begin position="550"/>
        <end position="584"/>
    </location>
</feature>
<evidence type="ECO:0000256" key="2">
    <source>
        <dbReference type="PROSITE-ProRule" id="PRU00708"/>
    </source>
</evidence>
<evidence type="ECO:0000313" key="3">
    <source>
        <dbReference type="EMBL" id="KAH7404056.1"/>
    </source>
</evidence>
<dbReference type="InterPro" id="IPR002885">
    <property type="entry name" value="PPR_rpt"/>
</dbReference>
<gene>
    <name evidence="3" type="ORF">KP509_15G008800</name>
</gene>
<feature type="repeat" description="PPR" evidence="2">
    <location>
        <begin position="413"/>
        <end position="447"/>
    </location>
</feature>
<dbReference type="NCBIfam" id="TIGR00756">
    <property type="entry name" value="PPR"/>
    <property type="match status" value="6"/>
</dbReference>
<accession>A0A8T2T2H9</accession>
<feature type="repeat" description="PPR" evidence="2">
    <location>
        <begin position="718"/>
        <end position="752"/>
    </location>
</feature>
<feature type="repeat" description="PPR" evidence="2">
    <location>
        <begin position="108"/>
        <end position="142"/>
    </location>
</feature>
<feature type="repeat" description="PPR" evidence="2">
    <location>
        <begin position="311"/>
        <end position="345"/>
    </location>
</feature>
<feature type="repeat" description="PPR" evidence="2">
    <location>
        <begin position="6"/>
        <end position="40"/>
    </location>
</feature>
<dbReference type="Gene3D" id="1.25.40.10">
    <property type="entry name" value="Tetratricopeptide repeat domain"/>
    <property type="match status" value="6"/>
</dbReference>
<dbReference type="EMBL" id="CM035420">
    <property type="protein sequence ID" value="KAH7404056.1"/>
    <property type="molecule type" value="Genomic_DNA"/>
</dbReference>
<feature type="non-terminal residue" evidence="3">
    <location>
        <position position="776"/>
    </location>
</feature>
<feature type="repeat" description="PPR" evidence="2">
    <location>
        <begin position="515"/>
        <end position="549"/>
    </location>
</feature>
<dbReference type="Pfam" id="PF01535">
    <property type="entry name" value="PPR"/>
    <property type="match status" value="7"/>
</dbReference>
<dbReference type="Proteomes" id="UP000825935">
    <property type="component" value="Chromosome 15"/>
</dbReference>
<keyword evidence="4" id="KW-1185">Reference proteome</keyword>
<comment type="caution">
    <text evidence="3">The sequence shown here is derived from an EMBL/GenBank/DDBJ whole genome shotgun (WGS) entry which is preliminary data.</text>
</comment>
<dbReference type="InterPro" id="IPR011990">
    <property type="entry name" value="TPR-like_helical_dom_sf"/>
</dbReference>